<name>A0ABV8CQW0_9GAMM</name>
<protein>
    <submittedName>
        <fullName evidence="2">DUF481 domain-containing protein</fullName>
    </submittedName>
</protein>
<evidence type="ECO:0000313" key="3">
    <source>
        <dbReference type="Proteomes" id="UP001595692"/>
    </source>
</evidence>
<gene>
    <name evidence="2" type="ORF">ACFOSS_11880</name>
</gene>
<evidence type="ECO:0000313" key="2">
    <source>
        <dbReference type="EMBL" id="MFC3914166.1"/>
    </source>
</evidence>
<accession>A0ABV8CQW0</accession>
<reference evidence="3" key="1">
    <citation type="journal article" date="2019" name="Int. J. Syst. Evol. Microbiol.">
        <title>The Global Catalogue of Microorganisms (GCM) 10K type strain sequencing project: providing services to taxonomists for standard genome sequencing and annotation.</title>
        <authorList>
            <consortium name="The Broad Institute Genomics Platform"/>
            <consortium name="The Broad Institute Genome Sequencing Center for Infectious Disease"/>
            <person name="Wu L."/>
            <person name="Ma J."/>
        </authorList>
    </citation>
    <scope>NUCLEOTIDE SEQUENCE [LARGE SCALE GENOMIC DNA]</scope>
    <source>
        <strain evidence="3">CCUG 54939</strain>
    </source>
</reference>
<dbReference type="EMBL" id="JBHSAF010000014">
    <property type="protein sequence ID" value="MFC3914166.1"/>
    <property type="molecule type" value="Genomic_DNA"/>
</dbReference>
<keyword evidence="1" id="KW-0732">Signal</keyword>
<keyword evidence="3" id="KW-1185">Reference proteome</keyword>
<organism evidence="2 3">
    <name type="scientific">Pseudaeromonas sharmana</name>
    <dbReference type="NCBI Taxonomy" id="328412"/>
    <lineage>
        <taxon>Bacteria</taxon>
        <taxon>Pseudomonadati</taxon>
        <taxon>Pseudomonadota</taxon>
        <taxon>Gammaproteobacteria</taxon>
        <taxon>Aeromonadales</taxon>
        <taxon>Aeromonadaceae</taxon>
        <taxon>Pseudaeromonas</taxon>
    </lineage>
</organism>
<dbReference type="RefSeq" id="WP_377152761.1">
    <property type="nucleotide sequence ID" value="NZ_JBHSAF010000014.1"/>
</dbReference>
<comment type="caution">
    <text evidence="2">The sequence shown here is derived from an EMBL/GenBank/DDBJ whole genome shotgun (WGS) entry which is preliminary data.</text>
</comment>
<sequence length="331" mass="38448">MTQPPTPRVHLVAILLLSGASSHADVLWMKNGDRLSGKIEAIDAQRVQISLPYGAPLRVDRAQVVRWRIDSMEQRKLASSQPTPAEEKAASQYWHLSASTDLSAKLKRNSSNRDDINLVANSELTNRHWRFSLLGNYNYETSDGQTKSHDYELNPKADFFLSQQWFWRSALDYNYDLLSANYLSVEYSTGAGYRFWNDRRRRLEWVLQSGIDEAYWQVGSSSLDLLFENGHVRYPFLSMGWDYRQPLLDNSIEAFSTGSYFRYLHQPSDYVQYTQSAELSLGLRYYLTNHLRLSWRSELKWEDLQVELAGSTVRPTDDIDWRHYLSLGASY</sequence>
<feature type="chain" id="PRO_5045258968" evidence="1">
    <location>
        <begin position="25"/>
        <end position="331"/>
    </location>
</feature>
<dbReference type="InterPro" id="IPR007433">
    <property type="entry name" value="DUF481"/>
</dbReference>
<evidence type="ECO:0000256" key="1">
    <source>
        <dbReference type="SAM" id="SignalP"/>
    </source>
</evidence>
<dbReference type="Pfam" id="PF04338">
    <property type="entry name" value="DUF481"/>
    <property type="match status" value="1"/>
</dbReference>
<dbReference type="Proteomes" id="UP001595692">
    <property type="component" value="Unassembled WGS sequence"/>
</dbReference>
<proteinExistence type="predicted"/>
<feature type="signal peptide" evidence="1">
    <location>
        <begin position="1"/>
        <end position="24"/>
    </location>
</feature>